<dbReference type="Proteomes" id="UP000238358">
    <property type="component" value="Chromosome"/>
</dbReference>
<protein>
    <submittedName>
        <fullName evidence="1">Uncharacterized protein</fullName>
    </submittedName>
</protein>
<dbReference type="OrthoDB" id="3035671at2"/>
<dbReference type="AlphaFoldDB" id="A0A2S0M833"/>
<evidence type="ECO:0000313" key="1">
    <source>
        <dbReference type="EMBL" id="AVO27572.1"/>
    </source>
</evidence>
<proteinExistence type="predicted"/>
<sequence length="103" mass="11142">MSLVQLNQLRTFMSKLSSTFAKKTDVESALSAKENKLTFDTVPKSGSTNPVTSDGVYNAVTHLAGMLVEEKGSGTMEPVDIQDVVMSDTQPTEACSVWIEPKD</sequence>
<evidence type="ECO:0000313" key="2">
    <source>
        <dbReference type="Proteomes" id="UP000238358"/>
    </source>
</evidence>
<reference evidence="1 2" key="1">
    <citation type="journal article" date="2018" name="Genome Announc.">
        <title>Complete genomes of two Megasphaera elsdenii strains, NCIMB 702410 and ATCC 25940.</title>
        <authorList>
            <person name="Hatmaker E.A."/>
            <person name="O'Dell K."/>
            <person name="Riley L.A."/>
            <person name="Klingeman D.M."/>
            <person name="Guss A.M."/>
        </authorList>
    </citation>
    <scope>NUCLEOTIDE SEQUENCE [LARGE SCALE GENOMIC DNA]</scope>
    <source>
        <strain evidence="1 2">NCIMB702410</strain>
    </source>
</reference>
<dbReference type="RefSeq" id="WP_051524985.1">
    <property type="nucleotide sequence ID" value="NZ_CP027569.1"/>
</dbReference>
<dbReference type="EMBL" id="CP027569">
    <property type="protein sequence ID" value="AVO27572.1"/>
    <property type="molecule type" value="Genomic_DNA"/>
</dbReference>
<organism evidence="1 2">
    <name type="scientific">Megasphaera elsdenii</name>
    <dbReference type="NCBI Taxonomy" id="907"/>
    <lineage>
        <taxon>Bacteria</taxon>
        <taxon>Bacillati</taxon>
        <taxon>Bacillota</taxon>
        <taxon>Negativicutes</taxon>
        <taxon>Veillonellales</taxon>
        <taxon>Veillonellaceae</taxon>
        <taxon>Megasphaera</taxon>
    </lineage>
</organism>
<name>A0A2S0M833_MEGEL</name>
<gene>
    <name evidence="1" type="ORF">C6Y28_08125</name>
</gene>
<accession>A0A2S0M833</accession>